<reference evidence="1 2" key="1">
    <citation type="journal article" date="2011" name="Front. Microbiol.">
        <title>Genomic signatures of strain selection and enhancement in Bacillus atrophaeus var. globigii, a historical biowarfare simulant.</title>
        <authorList>
            <person name="Gibbons H.S."/>
            <person name="Broomall S.M."/>
            <person name="McNew L.A."/>
            <person name="Daligault H."/>
            <person name="Chapman C."/>
            <person name="Bruce D."/>
            <person name="Karavis M."/>
            <person name="Krepps M."/>
            <person name="McGregor P.A."/>
            <person name="Hong C."/>
            <person name="Park K.H."/>
            <person name="Akmal A."/>
            <person name="Feldman A."/>
            <person name="Lin J.S."/>
            <person name="Chang W.E."/>
            <person name="Higgs B.W."/>
            <person name="Demirev P."/>
            <person name="Lindquist J."/>
            <person name="Liem A."/>
            <person name="Fochler E."/>
            <person name="Read T.D."/>
            <person name="Tapia R."/>
            <person name="Johnson S."/>
            <person name="Bishop-Lilly K.A."/>
            <person name="Detter C."/>
            <person name="Han C."/>
            <person name="Sozhamannan S."/>
            <person name="Rosenzweig C.N."/>
            <person name="Skowronski E.W."/>
        </authorList>
    </citation>
    <scope>NUCLEOTIDE SEQUENCE [LARGE SCALE GENOMIC DNA]</scope>
    <source>
        <strain evidence="1 2">Y4G10-17</strain>
    </source>
</reference>
<keyword evidence="2" id="KW-1185">Reference proteome</keyword>
<comment type="caution">
    <text evidence="1">The sequence shown here is derived from an EMBL/GenBank/DDBJ whole genome shotgun (WGS) entry which is preliminary data.</text>
</comment>
<proteinExistence type="predicted"/>
<sequence length="266" mass="31420">MFLGGIVLSFHKKDCLERVKSLMSNDDEASFRYACLELRQCIESIAYAKLKNYKKVVPESQFSEWHPKRVFDFLLEMEPKADKDYHLNIYEEDENGNPKKLVFSGDHKTISLQYIKKNYNKIGYYLHTPTLNKQAEYHEASTKLKRYLDKLVKELEPIIDCTFDSRMGIAAHFNCHDCGQSVYHNLETIKIGKNIRCLNEQCGKIYYVENYIDEKPLVKPIQMKITCDCGNDIYVDQHKVKENTYIDCECGDRYLIDKRWVYRKET</sequence>
<accession>A0A432WN28</accession>
<evidence type="ECO:0000313" key="2">
    <source>
        <dbReference type="Proteomes" id="UP000287823"/>
    </source>
</evidence>
<dbReference type="Proteomes" id="UP000287823">
    <property type="component" value="Unassembled WGS sequence"/>
</dbReference>
<name>A0A432WN28_9GAMM</name>
<gene>
    <name evidence="1" type="ORF">CWE14_03625</name>
</gene>
<evidence type="ECO:0000313" key="1">
    <source>
        <dbReference type="EMBL" id="RUO35097.1"/>
    </source>
</evidence>
<dbReference type="AlphaFoldDB" id="A0A432WN28"/>
<organism evidence="1 2">
    <name type="scientific">Aliidiomarina soli</name>
    <dbReference type="NCBI Taxonomy" id="1928574"/>
    <lineage>
        <taxon>Bacteria</taxon>
        <taxon>Pseudomonadati</taxon>
        <taxon>Pseudomonadota</taxon>
        <taxon>Gammaproteobacteria</taxon>
        <taxon>Alteromonadales</taxon>
        <taxon>Idiomarinaceae</taxon>
        <taxon>Aliidiomarina</taxon>
    </lineage>
</organism>
<protein>
    <submittedName>
        <fullName evidence="1">Uncharacterized protein</fullName>
    </submittedName>
</protein>
<dbReference type="EMBL" id="PIPO01000001">
    <property type="protein sequence ID" value="RUO35097.1"/>
    <property type="molecule type" value="Genomic_DNA"/>
</dbReference>